<dbReference type="AlphaFoldDB" id="A0A9J5Y3F7"/>
<protein>
    <submittedName>
        <fullName evidence="1">Uncharacterized protein</fullName>
    </submittedName>
</protein>
<organism evidence="1 2">
    <name type="scientific">Solanum commersonii</name>
    <name type="common">Commerson's wild potato</name>
    <name type="synonym">Commerson's nightshade</name>
    <dbReference type="NCBI Taxonomy" id="4109"/>
    <lineage>
        <taxon>Eukaryota</taxon>
        <taxon>Viridiplantae</taxon>
        <taxon>Streptophyta</taxon>
        <taxon>Embryophyta</taxon>
        <taxon>Tracheophyta</taxon>
        <taxon>Spermatophyta</taxon>
        <taxon>Magnoliopsida</taxon>
        <taxon>eudicotyledons</taxon>
        <taxon>Gunneridae</taxon>
        <taxon>Pentapetalae</taxon>
        <taxon>asterids</taxon>
        <taxon>lamiids</taxon>
        <taxon>Solanales</taxon>
        <taxon>Solanaceae</taxon>
        <taxon>Solanoideae</taxon>
        <taxon>Solaneae</taxon>
        <taxon>Solanum</taxon>
    </lineage>
</organism>
<accession>A0A9J5Y3F7</accession>
<dbReference type="EMBL" id="JACXVP010000007">
    <property type="protein sequence ID" value="KAG5595171.1"/>
    <property type="molecule type" value="Genomic_DNA"/>
</dbReference>
<gene>
    <name evidence="1" type="ORF">H5410_036403</name>
</gene>
<evidence type="ECO:0000313" key="2">
    <source>
        <dbReference type="Proteomes" id="UP000824120"/>
    </source>
</evidence>
<dbReference type="Proteomes" id="UP000824120">
    <property type="component" value="Chromosome 7"/>
</dbReference>
<comment type="caution">
    <text evidence="1">The sequence shown here is derived from an EMBL/GenBank/DDBJ whole genome shotgun (WGS) entry which is preliminary data.</text>
</comment>
<reference evidence="1 2" key="1">
    <citation type="submission" date="2020-09" db="EMBL/GenBank/DDBJ databases">
        <title>De no assembly of potato wild relative species, Solanum commersonii.</title>
        <authorList>
            <person name="Cho K."/>
        </authorList>
    </citation>
    <scope>NUCLEOTIDE SEQUENCE [LARGE SCALE GENOMIC DNA]</scope>
    <source>
        <strain evidence="1">LZ3.2</strain>
        <tissue evidence="1">Leaf</tissue>
    </source>
</reference>
<keyword evidence="2" id="KW-1185">Reference proteome</keyword>
<dbReference type="OrthoDB" id="1298208at2759"/>
<evidence type="ECO:0000313" key="1">
    <source>
        <dbReference type="EMBL" id="KAG5595171.1"/>
    </source>
</evidence>
<proteinExistence type="predicted"/>
<name>A0A9J5Y3F7_SOLCO</name>
<sequence>MRKIKWSTIVQTHYFTITFLEKESATWYNYYMYSTAQHDNEPIQDIAEVPSATTEIVVDENLRFEQFLARHKS</sequence>